<evidence type="ECO:0000256" key="6">
    <source>
        <dbReference type="ARBA" id="ARBA00023242"/>
    </source>
</evidence>
<dbReference type="SMART" id="SM00355">
    <property type="entry name" value="ZnF_C2H2"/>
    <property type="match status" value="3"/>
</dbReference>
<keyword evidence="3" id="KW-0677">Repeat</keyword>
<evidence type="ECO:0000256" key="3">
    <source>
        <dbReference type="ARBA" id="ARBA00022737"/>
    </source>
</evidence>
<feature type="domain" description="C2H2-type" evidence="9">
    <location>
        <begin position="113"/>
        <end position="137"/>
    </location>
</feature>
<accession>A0A8D8YS65</accession>
<dbReference type="GO" id="GO:0005634">
    <property type="term" value="C:nucleus"/>
    <property type="evidence" value="ECO:0007669"/>
    <property type="project" value="UniProtKB-SubCell"/>
</dbReference>
<dbReference type="GO" id="GO:0000981">
    <property type="term" value="F:DNA-binding transcription factor activity, RNA polymerase II-specific"/>
    <property type="evidence" value="ECO:0007669"/>
    <property type="project" value="TreeGrafter"/>
</dbReference>
<dbReference type="Pfam" id="PF00096">
    <property type="entry name" value="zf-C2H2"/>
    <property type="match status" value="2"/>
</dbReference>
<keyword evidence="6" id="KW-0539">Nucleus</keyword>
<evidence type="ECO:0000256" key="2">
    <source>
        <dbReference type="ARBA" id="ARBA00022723"/>
    </source>
</evidence>
<name>A0A8D8YS65_9HEMI</name>
<keyword evidence="5" id="KW-0862">Zinc</keyword>
<comment type="subcellular location">
    <subcellularLocation>
        <location evidence="1">Nucleus</location>
    </subcellularLocation>
</comment>
<dbReference type="EMBL" id="HBUF01390039">
    <property type="protein sequence ID" value="CAG6733507.1"/>
    <property type="molecule type" value="Transcribed_RNA"/>
</dbReference>
<feature type="compositionally biased region" description="Acidic residues" evidence="8">
    <location>
        <begin position="29"/>
        <end position="44"/>
    </location>
</feature>
<feature type="domain" description="C2H2-type" evidence="9">
    <location>
        <begin position="86"/>
        <end position="113"/>
    </location>
</feature>
<dbReference type="Pfam" id="PF13894">
    <property type="entry name" value="zf-C2H2_4"/>
    <property type="match status" value="1"/>
</dbReference>
<organism evidence="10">
    <name type="scientific">Cacopsylla melanoneura</name>
    <dbReference type="NCBI Taxonomy" id="428564"/>
    <lineage>
        <taxon>Eukaryota</taxon>
        <taxon>Metazoa</taxon>
        <taxon>Ecdysozoa</taxon>
        <taxon>Arthropoda</taxon>
        <taxon>Hexapoda</taxon>
        <taxon>Insecta</taxon>
        <taxon>Pterygota</taxon>
        <taxon>Neoptera</taxon>
        <taxon>Paraneoptera</taxon>
        <taxon>Hemiptera</taxon>
        <taxon>Sternorrhyncha</taxon>
        <taxon>Psylloidea</taxon>
        <taxon>Psyllidae</taxon>
        <taxon>Psyllinae</taxon>
        <taxon>Cacopsylla</taxon>
    </lineage>
</organism>
<dbReference type="PANTHER" id="PTHR24394:SF29">
    <property type="entry name" value="MYONEURIN"/>
    <property type="match status" value="1"/>
</dbReference>
<dbReference type="AlphaFoldDB" id="A0A8D8YS65"/>
<dbReference type="SUPFAM" id="SSF57667">
    <property type="entry name" value="beta-beta-alpha zinc fingers"/>
    <property type="match status" value="2"/>
</dbReference>
<feature type="region of interest" description="Disordered" evidence="8">
    <location>
        <begin position="1"/>
        <end position="58"/>
    </location>
</feature>
<dbReference type="GO" id="GO:0008270">
    <property type="term" value="F:zinc ion binding"/>
    <property type="evidence" value="ECO:0007669"/>
    <property type="project" value="UniProtKB-KW"/>
</dbReference>
<keyword evidence="4 7" id="KW-0863">Zinc-finger</keyword>
<dbReference type="PANTHER" id="PTHR24394">
    <property type="entry name" value="ZINC FINGER PROTEIN"/>
    <property type="match status" value="1"/>
</dbReference>
<keyword evidence="2" id="KW-0479">Metal-binding</keyword>
<dbReference type="InterPro" id="IPR013087">
    <property type="entry name" value="Znf_C2H2_type"/>
</dbReference>
<reference evidence="10" key="1">
    <citation type="submission" date="2021-05" db="EMBL/GenBank/DDBJ databases">
        <authorList>
            <person name="Alioto T."/>
            <person name="Alioto T."/>
            <person name="Gomez Garrido J."/>
        </authorList>
    </citation>
    <scope>NUCLEOTIDE SEQUENCE</scope>
</reference>
<feature type="domain" description="C2H2-type" evidence="9">
    <location>
        <begin position="140"/>
        <end position="167"/>
    </location>
</feature>
<evidence type="ECO:0000256" key="5">
    <source>
        <dbReference type="ARBA" id="ARBA00022833"/>
    </source>
</evidence>
<dbReference type="PROSITE" id="PS50157">
    <property type="entry name" value="ZINC_FINGER_C2H2_2"/>
    <property type="match status" value="3"/>
</dbReference>
<dbReference type="InterPro" id="IPR036236">
    <property type="entry name" value="Znf_C2H2_sf"/>
</dbReference>
<evidence type="ECO:0000259" key="9">
    <source>
        <dbReference type="PROSITE" id="PS50157"/>
    </source>
</evidence>
<dbReference type="Gene3D" id="3.30.160.60">
    <property type="entry name" value="Classic Zinc Finger"/>
    <property type="match status" value="2"/>
</dbReference>
<evidence type="ECO:0000256" key="4">
    <source>
        <dbReference type="ARBA" id="ARBA00022771"/>
    </source>
</evidence>
<dbReference type="PROSITE" id="PS00028">
    <property type="entry name" value="ZINC_FINGER_C2H2_1"/>
    <property type="match status" value="3"/>
</dbReference>
<proteinExistence type="predicted"/>
<sequence length="220" mass="24581">MSDASSNKMVKEKPVEDNFNGIVIKQEEQNDDTSFDPELIDEQSDAINDNSFSPLRGEDGHFEIPENIKIENTAQSDTEDTAPDRFYCDICPKSFSSKGNLGTHLEKHAGIKYPCTKCTKPFAYHSVLKAHLLTHTGVSYTCKICKKSYTTVGRLRYHEQAHKGVRSQKLCKVKTWCFVSATGSDLQHKRLARAYFLLGTKKNLATCCIAGLFGVDGLFS</sequence>
<evidence type="ECO:0000256" key="8">
    <source>
        <dbReference type="SAM" id="MobiDB-lite"/>
    </source>
</evidence>
<evidence type="ECO:0000313" key="10">
    <source>
        <dbReference type="EMBL" id="CAG6733507.1"/>
    </source>
</evidence>
<evidence type="ECO:0000256" key="7">
    <source>
        <dbReference type="PROSITE-ProRule" id="PRU00042"/>
    </source>
</evidence>
<evidence type="ECO:0000256" key="1">
    <source>
        <dbReference type="ARBA" id="ARBA00004123"/>
    </source>
</evidence>
<protein>
    <submittedName>
        <fullName evidence="10">Zinc finger protein 366</fullName>
    </submittedName>
</protein>